<organism evidence="1 2">
    <name type="scientific">Aureococcus anophagefferens</name>
    <name type="common">Harmful bloom alga</name>
    <dbReference type="NCBI Taxonomy" id="44056"/>
    <lineage>
        <taxon>Eukaryota</taxon>
        <taxon>Sar</taxon>
        <taxon>Stramenopiles</taxon>
        <taxon>Ochrophyta</taxon>
        <taxon>Pelagophyceae</taxon>
        <taxon>Pelagomonadales</taxon>
        <taxon>Pelagomonadaceae</taxon>
        <taxon>Aureococcus</taxon>
    </lineage>
</organism>
<keyword evidence="2" id="KW-1185">Reference proteome</keyword>
<accession>A0ABR1GDB9</accession>
<proteinExistence type="predicted"/>
<evidence type="ECO:0000313" key="1">
    <source>
        <dbReference type="EMBL" id="KAK7253900.1"/>
    </source>
</evidence>
<gene>
    <name evidence="1" type="ORF">SO694_0000326</name>
</gene>
<comment type="caution">
    <text evidence="1">The sequence shown here is derived from an EMBL/GenBank/DDBJ whole genome shotgun (WGS) entry which is preliminary data.</text>
</comment>
<sequence length="57" mass="6552">MNCTLKFTGSRDNPRKGESVLCLEFSSSFSRRRSRDGGLRLELQSMNVTPRLKLEDM</sequence>
<dbReference type="EMBL" id="JBBJCI010000033">
    <property type="protein sequence ID" value="KAK7253900.1"/>
    <property type="molecule type" value="Genomic_DNA"/>
</dbReference>
<reference evidence="1 2" key="1">
    <citation type="submission" date="2024-03" db="EMBL/GenBank/DDBJ databases">
        <title>Aureococcus anophagefferens CCMP1851 and Kratosvirus quantuckense: Draft genome of a second virus-susceptible host strain in the model system.</title>
        <authorList>
            <person name="Chase E."/>
            <person name="Truchon A.R."/>
            <person name="Schepens W."/>
            <person name="Wilhelm S.W."/>
        </authorList>
    </citation>
    <scope>NUCLEOTIDE SEQUENCE [LARGE SCALE GENOMIC DNA]</scope>
    <source>
        <strain evidence="1 2">CCMP1851</strain>
    </source>
</reference>
<name>A0ABR1GDB9_AURAN</name>
<protein>
    <submittedName>
        <fullName evidence="1">Uncharacterized protein</fullName>
    </submittedName>
</protein>
<dbReference type="Proteomes" id="UP001363151">
    <property type="component" value="Unassembled WGS sequence"/>
</dbReference>
<evidence type="ECO:0000313" key="2">
    <source>
        <dbReference type="Proteomes" id="UP001363151"/>
    </source>
</evidence>